<dbReference type="InterPro" id="IPR050767">
    <property type="entry name" value="Sel1_AlgK"/>
</dbReference>
<feature type="compositionally biased region" description="Polar residues" evidence="6">
    <location>
        <begin position="780"/>
        <end position="790"/>
    </location>
</feature>
<dbReference type="Gene3D" id="6.10.140.2220">
    <property type="match status" value="1"/>
</dbReference>
<dbReference type="Pfam" id="PF01753">
    <property type="entry name" value="zf-MYND"/>
    <property type="match status" value="1"/>
</dbReference>
<evidence type="ECO:0000259" key="7">
    <source>
        <dbReference type="PROSITE" id="PS50865"/>
    </source>
</evidence>
<feature type="compositionally biased region" description="Basic residues" evidence="6">
    <location>
        <begin position="87"/>
        <end position="99"/>
    </location>
</feature>
<dbReference type="PROSITE" id="PS50865">
    <property type="entry name" value="ZF_MYND_2"/>
    <property type="match status" value="1"/>
</dbReference>
<feature type="compositionally biased region" description="Low complexity" evidence="6">
    <location>
        <begin position="643"/>
        <end position="658"/>
    </location>
</feature>
<evidence type="ECO:0000256" key="4">
    <source>
        <dbReference type="ARBA" id="ARBA00038101"/>
    </source>
</evidence>
<comment type="caution">
    <text evidence="8">The sequence shown here is derived from an EMBL/GenBank/DDBJ whole genome shotgun (WGS) entry which is preliminary data.</text>
</comment>
<dbReference type="SMART" id="SM00671">
    <property type="entry name" value="SEL1"/>
    <property type="match status" value="6"/>
</dbReference>
<feature type="region of interest" description="Disordered" evidence="6">
    <location>
        <begin position="509"/>
        <end position="531"/>
    </location>
</feature>
<feature type="region of interest" description="Disordered" evidence="6">
    <location>
        <begin position="969"/>
        <end position="1021"/>
    </location>
</feature>
<feature type="compositionally biased region" description="Polar residues" evidence="6">
    <location>
        <begin position="879"/>
        <end position="897"/>
    </location>
</feature>
<proteinExistence type="inferred from homology"/>
<accession>K0T3P4</accession>
<evidence type="ECO:0000256" key="1">
    <source>
        <dbReference type="ARBA" id="ARBA00022723"/>
    </source>
</evidence>
<feature type="region of interest" description="Disordered" evidence="6">
    <location>
        <begin position="464"/>
        <end position="497"/>
    </location>
</feature>
<name>K0T3P4_THAOC</name>
<sequence>MPSRGTPATRQSSVPLALMRRGDGRGAASADLACLRRMRRATEQRPSSEAPSLSPSPWGSSGLLVQPLFSTTAQPALTLLAARARAHAHARTTHKHTTTRHGQGAHWNLSYPRDKSPLPRRSRRWFRSPPCTPCRAAVDCLGEPTPRLRSTREPPMRSHTTNYLTASVPTFRPPSSSEQMDMMKCVPVVDDGDDESCANCGKQGSDIVKLRNCAACRLVKYCGVDCQRAHRKQHKKACKQRVAELKDEQLYSQGHERPEGHFCPICTLPIPFPMHEHSVFNTCCMKRICNGCNFAAQTRGMFDCAFCRAPLPDDDADSLAVLQARVGKKDPDAINFLGEQYFHCGLGLQKDMQKAVELYTEAAKLGSIKALFNLGAAHDRGEGVQKDMAKAAEFYKRAAMQGHVESRYNLGCDEEGRGNHGRAVRHFLISAKMGQKNSVEVIKRLFMKGRATKEQYAEALKGYQEASEEHGGDPFGQLHPGREIRPLEASGPQLSHATPRLRTSAKLGFRTQAQSRPRVGPPRQDRTDRTGAWRHHVCEGETLQARGSLHLPLRDSPSNTRGANREDEGCNCAPGDFTRGLRGNPTPCLRVVGHPGCLPPLPGRGTQLWDHGAIAPANRFTAAGQDGAGGRPTPPWAKGASAASPRRGGPSCRGCRAPQGPGRYHRPKNRISDKPLFVTVESPATPTGSSLRFKTRRRATALISGARYPQRIPCRQVCPSPAAEEGGRWGRALECRGLRPRLPVTAVLGSFRTALSIRIAPLLSSPLAPLPPGASLAPGQRNSSVRSTAGSRGETLRPPVMARSKHRHSSSGPPPLPSASSFHSVRDVSAAALPLPNALPLNDDGLWDRPLRVFLTSASHGHCSALGRIPRNLLLRPSACSSPRRNAGAGTSRSTEASRCGEEDDPIGSAEEFPPGPCLARSIQKPEGISVSQHHLVPTDVNLHHELRACGSRERKLRSLRQLRQARERHRQAQELHGLPPRQVLQRGLPEGPPQAAQEGVQAARGRARGRAAVQPGAREAGGGLLSDLHSADSVTNGGSFIDQRLLHEKDLWWLCCNDADKLAMVQARVGKKDPVAINFLGEQYFYGKLGLQKDTPRAVELYTEAAELGSIKALYSLGAAYDNGEGVQQDDAKAVEFFTKAAMQGHAESRHNLGCFEWEKGNYDRAVKHFLISAKMGDKESVENIKKIFMAGLATKEQYAEALKGYQDAMEDMKSHDRDEAMRLGD</sequence>
<dbReference type="PANTHER" id="PTHR11102:SF160">
    <property type="entry name" value="ERAD-ASSOCIATED E3 UBIQUITIN-PROTEIN LIGASE COMPONENT HRD3"/>
    <property type="match status" value="1"/>
</dbReference>
<feature type="compositionally biased region" description="Low complexity" evidence="6">
    <location>
        <begin position="47"/>
        <end position="58"/>
    </location>
</feature>
<feature type="region of interest" description="Disordered" evidence="6">
    <location>
        <begin position="1"/>
        <end position="58"/>
    </location>
</feature>
<dbReference type="Proteomes" id="UP000266841">
    <property type="component" value="Unassembled WGS sequence"/>
</dbReference>
<feature type="compositionally biased region" description="Polar residues" evidence="6">
    <location>
        <begin position="1"/>
        <end position="14"/>
    </location>
</feature>
<evidence type="ECO:0000256" key="6">
    <source>
        <dbReference type="SAM" id="MobiDB-lite"/>
    </source>
</evidence>
<gene>
    <name evidence="8" type="ORF">THAOC_06842</name>
</gene>
<reference evidence="8 9" key="1">
    <citation type="journal article" date="2012" name="Genome Biol.">
        <title>Genome and low-iron response of an oceanic diatom adapted to chronic iron limitation.</title>
        <authorList>
            <person name="Lommer M."/>
            <person name="Specht M."/>
            <person name="Roy A.S."/>
            <person name="Kraemer L."/>
            <person name="Andreson R."/>
            <person name="Gutowska M.A."/>
            <person name="Wolf J."/>
            <person name="Bergner S.V."/>
            <person name="Schilhabel M.B."/>
            <person name="Klostermeier U.C."/>
            <person name="Beiko R.G."/>
            <person name="Rosenstiel P."/>
            <person name="Hippler M."/>
            <person name="Laroche J."/>
        </authorList>
    </citation>
    <scope>NUCLEOTIDE SEQUENCE [LARGE SCALE GENOMIC DNA]</scope>
    <source>
        <strain evidence="8 9">CCMP1005</strain>
    </source>
</reference>
<feature type="domain" description="MYND-type" evidence="7">
    <location>
        <begin position="197"/>
        <end position="238"/>
    </location>
</feature>
<dbReference type="Pfam" id="PF08238">
    <property type="entry name" value="Sel1"/>
    <property type="match status" value="6"/>
</dbReference>
<keyword evidence="3" id="KW-0862">Zinc</keyword>
<feature type="region of interest" description="Disordered" evidence="6">
    <location>
        <begin position="87"/>
        <end position="122"/>
    </location>
</feature>
<dbReference type="AlphaFoldDB" id="K0T3P4"/>
<evidence type="ECO:0000313" key="8">
    <source>
        <dbReference type="EMBL" id="EJK71694.1"/>
    </source>
</evidence>
<keyword evidence="9" id="KW-1185">Reference proteome</keyword>
<evidence type="ECO:0000256" key="2">
    <source>
        <dbReference type="ARBA" id="ARBA00022771"/>
    </source>
</evidence>
<feature type="region of interest" description="Disordered" evidence="6">
    <location>
        <begin position="621"/>
        <end position="669"/>
    </location>
</feature>
<keyword evidence="2 5" id="KW-0863">Zinc-finger</keyword>
<evidence type="ECO:0000256" key="3">
    <source>
        <dbReference type="ARBA" id="ARBA00022833"/>
    </source>
</evidence>
<dbReference type="OrthoDB" id="193263at2759"/>
<feature type="region of interest" description="Disordered" evidence="6">
    <location>
        <begin position="772"/>
        <end position="823"/>
    </location>
</feature>
<dbReference type="PANTHER" id="PTHR11102">
    <property type="entry name" value="SEL-1-LIKE PROTEIN"/>
    <property type="match status" value="1"/>
</dbReference>
<comment type="similarity">
    <text evidence="4">Belongs to the sel-1 family.</text>
</comment>
<dbReference type="InterPro" id="IPR006597">
    <property type="entry name" value="Sel1-like"/>
</dbReference>
<dbReference type="PROSITE" id="PS01360">
    <property type="entry name" value="ZF_MYND_1"/>
    <property type="match status" value="1"/>
</dbReference>
<dbReference type="InterPro" id="IPR011990">
    <property type="entry name" value="TPR-like_helical_dom_sf"/>
</dbReference>
<dbReference type="GO" id="GO:0008270">
    <property type="term" value="F:zinc ion binding"/>
    <property type="evidence" value="ECO:0007669"/>
    <property type="project" value="UniProtKB-KW"/>
</dbReference>
<dbReference type="Gene3D" id="1.25.40.10">
    <property type="entry name" value="Tetratricopeptide repeat domain"/>
    <property type="match status" value="2"/>
</dbReference>
<protein>
    <recommendedName>
        <fullName evidence="7">MYND-type domain-containing protein</fullName>
    </recommendedName>
</protein>
<organism evidence="8 9">
    <name type="scientific">Thalassiosira oceanica</name>
    <name type="common">Marine diatom</name>
    <dbReference type="NCBI Taxonomy" id="159749"/>
    <lineage>
        <taxon>Eukaryota</taxon>
        <taxon>Sar</taxon>
        <taxon>Stramenopiles</taxon>
        <taxon>Ochrophyta</taxon>
        <taxon>Bacillariophyta</taxon>
        <taxon>Coscinodiscophyceae</taxon>
        <taxon>Thalassiosirophycidae</taxon>
        <taxon>Thalassiosirales</taxon>
        <taxon>Thalassiosiraceae</taxon>
        <taxon>Thalassiosira</taxon>
    </lineage>
</organism>
<evidence type="ECO:0000313" key="9">
    <source>
        <dbReference type="Proteomes" id="UP000266841"/>
    </source>
</evidence>
<dbReference type="InterPro" id="IPR002893">
    <property type="entry name" value="Znf_MYND"/>
</dbReference>
<dbReference type="SUPFAM" id="SSF144232">
    <property type="entry name" value="HIT/MYND zinc finger-like"/>
    <property type="match status" value="1"/>
</dbReference>
<feature type="region of interest" description="Disordered" evidence="6">
    <location>
        <begin position="879"/>
        <end position="922"/>
    </location>
</feature>
<keyword evidence="1" id="KW-0479">Metal-binding</keyword>
<dbReference type="SUPFAM" id="SSF81901">
    <property type="entry name" value="HCP-like"/>
    <property type="match status" value="2"/>
</dbReference>
<feature type="compositionally biased region" description="Low complexity" evidence="6">
    <location>
        <begin position="995"/>
        <end position="1019"/>
    </location>
</feature>
<dbReference type="EMBL" id="AGNL01006906">
    <property type="protein sequence ID" value="EJK71694.1"/>
    <property type="molecule type" value="Genomic_DNA"/>
</dbReference>
<evidence type="ECO:0000256" key="5">
    <source>
        <dbReference type="PROSITE-ProRule" id="PRU00134"/>
    </source>
</evidence>